<feature type="chain" id="PRO_5011753309" evidence="2">
    <location>
        <begin position="27"/>
        <end position="303"/>
    </location>
</feature>
<accession>A0A1G9W2C5</accession>
<name>A0A1G9W2C5_9ACTN</name>
<feature type="compositionally biased region" description="Basic and acidic residues" evidence="1">
    <location>
        <begin position="94"/>
        <end position="107"/>
    </location>
</feature>
<dbReference type="OrthoDB" id="8737820at2"/>
<evidence type="ECO:0000256" key="1">
    <source>
        <dbReference type="SAM" id="MobiDB-lite"/>
    </source>
</evidence>
<feature type="compositionally biased region" description="Acidic residues" evidence="1">
    <location>
        <begin position="165"/>
        <end position="212"/>
    </location>
</feature>
<dbReference type="STRING" id="1005944.SAMN05192576_0921"/>
<evidence type="ECO:0000256" key="2">
    <source>
        <dbReference type="SAM" id="SignalP"/>
    </source>
</evidence>
<gene>
    <name evidence="3" type="ORF">SAMN05192576_0921</name>
</gene>
<keyword evidence="4" id="KW-1185">Reference proteome</keyword>
<feature type="region of interest" description="Disordered" evidence="1">
    <location>
        <begin position="75"/>
        <end position="215"/>
    </location>
</feature>
<keyword evidence="2" id="KW-0732">Signal</keyword>
<dbReference type="EMBL" id="FNIC01000001">
    <property type="protein sequence ID" value="SDM78341.1"/>
    <property type="molecule type" value="Genomic_DNA"/>
</dbReference>
<feature type="region of interest" description="Disordered" evidence="1">
    <location>
        <begin position="25"/>
        <end position="61"/>
    </location>
</feature>
<feature type="compositionally biased region" description="Acidic residues" evidence="1">
    <location>
        <begin position="108"/>
        <end position="155"/>
    </location>
</feature>
<dbReference type="Proteomes" id="UP000199004">
    <property type="component" value="Unassembled WGS sequence"/>
</dbReference>
<feature type="signal peptide" evidence="2">
    <location>
        <begin position="1"/>
        <end position="26"/>
    </location>
</feature>
<evidence type="ECO:0000313" key="3">
    <source>
        <dbReference type="EMBL" id="SDM78341.1"/>
    </source>
</evidence>
<dbReference type="AlphaFoldDB" id="A0A1G9W2C5"/>
<feature type="compositionally biased region" description="Acidic residues" evidence="1">
    <location>
        <begin position="81"/>
        <end position="93"/>
    </location>
</feature>
<proteinExistence type="predicted"/>
<protein>
    <submittedName>
        <fullName evidence="3">Uncharacterized protein</fullName>
    </submittedName>
</protein>
<organism evidence="3 4">
    <name type="scientific">Nocardioides szechwanensis</name>
    <dbReference type="NCBI Taxonomy" id="1005944"/>
    <lineage>
        <taxon>Bacteria</taxon>
        <taxon>Bacillati</taxon>
        <taxon>Actinomycetota</taxon>
        <taxon>Actinomycetes</taxon>
        <taxon>Propionibacteriales</taxon>
        <taxon>Nocardioidaceae</taxon>
        <taxon>Nocardioides</taxon>
    </lineage>
</organism>
<reference evidence="3 4" key="1">
    <citation type="submission" date="2016-10" db="EMBL/GenBank/DDBJ databases">
        <authorList>
            <person name="de Groot N.N."/>
        </authorList>
    </citation>
    <scope>NUCLEOTIDE SEQUENCE [LARGE SCALE GENOMIC DNA]</scope>
    <source>
        <strain evidence="3 4">CGMCC 1.11147</strain>
    </source>
</reference>
<dbReference type="RefSeq" id="WP_091022267.1">
    <property type="nucleotide sequence ID" value="NZ_BKAE01000002.1"/>
</dbReference>
<evidence type="ECO:0000313" key="4">
    <source>
        <dbReference type="Proteomes" id="UP000199004"/>
    </source>
</evidence>
<sequence length="303" mass="32022">MTRSITLSAATAAAFLLTSAFSGAVAAEPGGRDSDQDGIPNRWERVHGMNPHSAADARKDFDHDRLSNLAEYRLRTQIRDEDTDNDGADDGDEVKDGLRGTRVRDRDTDDDGTTDGDEDADHDGLDNEDEDDSSESCVADDDDSDDDSVADEDENEHGASSHDSDSDDDGVADGDEDSDEDGEADEDEDDAAVDDCVVDSDDDGEGDEDEGDVLGTITSFDSLTGVLVIAAAAGFDVTGTVTDDTEITFEDVEDVEDGGEVSRSDSDAPGTVEDLQAGVVVADVEFEDDGVELDNVEIYAPAS</sequence>